<dbReference type="RefSeq" id="WP_220170690.1">
    <property type="nucleotide sequence ID" value="NZ_JAIBOA010000034.1"/>
</dbReference>
<feature type="transmembrane region" description="Helical" evidence="1">
    <location>
        <begin position="124"/>
        <end position="143"/>
    </location>
</feature>
<dbReference type="EMBL" id="JAIBOA010000034">
    <property type="protein sequence ID" value="MBW8487465.1"/>
    <property type="molecule type" value="Genomic_DNA"/>
</dbReference>
<dbReference type="Proteomes" id="UP000774570">
    <property type="component" value="Unassembled WGS sequence"/>
</dbReference>
<name>A0ABS7G508_9ACTN</name>
<feature type="domain" description="DUF1707" evidence="2">
    <location>
        <begin position="7"/>
        <end position="59"/>
    </location>
</feature>
<dbReference type="PANTHER" id="PTHR40763">
    <property type="entry name" value="MEMBRANE PROTEIN-RELATED"/>
    <property type="match status" value="1"/>
</dbReference>
<dbReference type="Pfam" id="PF08044">
    <property type="entry name" value="DUF1707"/>
    <property type="match status" value="1"/>
</dbReference>
<proteinExistence type="predicted"/>
<sequence length="151" mass="16408">MASNPEIRASDADRDRVAGALREHCALGRITTDELQERIEAVYAARTLGQLEEVTSDLPEEDLHARPVPASQRAPQGGAAKAHGGHLQHGRAWAAWGSWASVSLVCTVIWLISAITTGTVDNFWPIWVMGPWGALILAGYLFGDRGRGRRD</sequence>
<evidence type="ECO:0000256" key="1">
    <source>
        <dbReference type="SAM" id="Phobius"/>
    </source>
</evidence>
<evidence type="ECO:0000259" key="2">
    <source>
        <dbReference type="Pfam" id="PF08044"/>
    </source>
</evidence>
<dbReference type="InterPro" id="IPR012551">
    <property type="entry name" value="DUF1707_SHOCT-like"/>
</dbReference>
<keyword evidence="1" id="KW-1133">Transmembrane helix</keyword>
<keyword evidence="1" id="KW-0472">Membrane</keyword>
<gene>
    <name evidence="3" type="ORF">K1Y72_34285</name>
</gene>
<accession>A0ABS7G508</accession>
<keyword evidence="1" id="KW-0812">Transmembrane</keyword>
<evidence type="ECO:0000313" key="4">
    <source>
        <dbReference type="Proteomes" id="UP000774570"/>
    </source>
</evidence>
<evidence type="ECO:0000313" key="3">
    <source>
        <dbReference type="EMBL" id="MBW8487465.1"/>
    </source>
</evidence>
<feature type="transmembrane region" description="Helical" evidence="1">
    <location>
        <begin position="93"/>
        <end position="112"/>
    </location>
</feature>
<reference evidence="3 4" key="1">
    <citation type="submission" date="2021-07" db="EMBL/GenBank/DDBJ databases">
        <title>Actinomadura sp. PM05-2 isolated from lichen.</title>
        <authorList>
            <person name="Somphong A."/>
            <person name="Phongsopitanun W."/>
            <person name="Tanasupawat S."/>
            <person name="Peongsungnone V."/>
        </authorList>
    </citation>
    <scope>NUCLEOTIDE SEQUENCE [LARGE SCALE GENOMIC DNA]</scope>
    <source>
        <strain evidence="3 4">PM05-2</strain>
    </source>
</reference>
<organism evidence="3 4">
    <name type="scientific">Actinomadura parmotrematis</name>
    <dbReference type="NCBI Taxonomy" id="2864039"/>
    <lineage>
        <taxon>Bacteria</taxon>
        <taxon>Bacillati</taxon>
        <taxon>Actinomycetota</taxon>
        <taxon>Actinomycetes</taxon>
        <taxon>Streptosporangiales</taxon>
        <taxon>Thermomonosporaceae</taxon>
        <taxon>Actinomadura</taxon>
    </lineage>
</organism>
<keyword evidence="4" id="KW-1185">Reference proteome</keyword>
<protein>
    <submittedName>
        <fullName evidence="3">DUF1707 domain-containing protein</fullName>
    </submittedName>
</protein>
<comment type="caution">
    <text evidence="3">The sequence shown here is derived from an EMBL/GenBank/DDBJ whole genome shotgun (WGS) entry which is preliminary data.</text>
</comment>
<dbReference type="PANTHER" id="PTHR40763:SF4">
    <property type="entry name" value="DUF1707 DOMAIN-CONTAINING PROTEIN"/>
    <property type="match status" value="1"/>
</dbReference>